<reference evidence="5 6" key="1">
    <citation type="journal article" date="2014" name="Appl. Environ. Microbiol.">
        <title>Genomic encyclopedia of type strains of the genus Bifidobacterium.</title>
        <authorList>
            <person name="Milani C."/>
            <person name="Lugli G.A."/>
            <person name="Duranti S."/>
            <person name="Turroni F."/>
            <person name="Bottacini F."/>
            <person name="Mangifesta M."/>
            <person name="Sanchez B."/>
            <person name="Viappiani A."/>
            <person name="Mancabelli L."/>
            <person name="Taminiau B."/>
            <person name="Delcenserie V."/>
            <person name="Barrangou R."/>
            <person name="Margolles A."/>
            <person name="van Sinderen D."/>
            <person name="Ventura M."/>
        </authorList>
    </citation>
    <scope>NUCLEOTIDE SEQUENCE [LARGE SCALE GENOMIC DNA]</scope>
    <source>
        <strain evidence="5 6">DSM 19703</strain>
    </source>
</reference>
<feature type="chain" id="PRO_5001751414" evidence="3">
    <location>
        <begin position="38"/>
        <end position="438"/>
    </location>
</feature>
<gene>
    <name evidence="5" type="ORF">BBOMB_0401</name>
</gene>
<evidence type="ECO:0000313" key="6">
    <source>
        <dbReference type="Proteomes" id="UP000028730"/>
    </source>
</evidence>
<keyword evidence="1" id="KW-0175">Coiled coil</keyword>
<dbReference type="SUPFAM" id="SSF54001">
    <property type="entry name" value="Cysteine proteinases"/>
    <property type="match status" value="1"/>
</dbReference>
<name>A0A080N462_9BIFI</name>
<feature type="compositionally biased region" description="Low complexity" evidence="2">
    <location>
        <begin position="215"/>
        <end position="232"/>
    </location>
</feature>
<dbReference type="Gene3D" id="3.90.1720.10">
    <property type="entry name" value="endopeptidase domain like (from Nostoc punctiforme)"/>
    <property type="match status" value="1"/>
</dbReference>
<organism evidence="5 6">
    <name type="scientific">Bifidobacterium bombi DSM 19703</name>
    <dbReference type="NCBI Taxonomy" id="1341695"/>
    <lineage>
        <taxon>Bacteria</taxon>
        <taxon>Bacillati</taxon>
        <taxon>Actinomycetota</taxon>
        <taxon>Actinomycetes</taxon>
        <taxon>Bifidobacteriales</taxon>
        <taxon>Bifidobacteriaceae</taxon>
        <taxon>Bifidobacterium</taxon>
    </lineage>
</organism>
<evidence type="ECO:0000256" key="1">
    <source>
        <dbReference type="SAM" id="Coils"/>
    </source>
</evidence>
<keyword evidence="3" id="KW-0732">Signal</keyword>
<feature type="compositionally biased region" description="Low complexity" evidence="2">
    <location>
        <begin position="300"/>
        <end position="320"/>
    </location>
</feature>
<dbReference type="InterPro" id="IPR038765">
    <property type="entry name" value="Papain-like_cys_pep_sf"/>
</dbReference>
<sequence>MTNAGRLGRSVALLLAAATVSGTGLLMVAPQTHPAYADVYSDYNRSVANRDALKRQLSGVDSDLANQILQLDDLNSNKIPAAQQAADSARQSADQAKSLAQATADRLQAAQQDKQNLETQIKQTGADYDDAKAGVAQQARDGFHGSDASQVMDVVTKSSTTRDFVDKMQSSAAVARSESNAASADAAWLGRSSNRKDRLAAIETQIGKLKEEADSQAASAQKASDDAQAQQANLQALRDQGAQARQSLEAKKGELTSASAREAAQVALLSSKIDALNQSSAVVNAHPNASSGGQQGAYRPPSANNGGGAPAAPSSPGYNGHPTGDAGYNGYPSGQCTWWAYERRHQLGLPVGSFFGNGAQWAGAARAFGYSVDNTPRSVGDIVVFQPGQAGADRTYGHVAIVEGIFGNSIMVSECNYGSVYVTRRMVGNAGAYQYIHS</sequence>
<evidence type="ECO:0000313" key="5">
    <source>
        <dbReference type="EMBL" id="KFF31070.1"/>
    </source>
</evidence>
<feature type="domain" description="Peptidase C51" evidence="4">
    <location>
        <begin position="311"/>
        <end position="437"/>
    </location>
</feature>
<evidence type="ECO:0000256" key="2">
    <source>
        <dbReference type="SAM" id="MobiDB-lite"/>
    </source>
</evidence>
<keyword evidence="6" id="KW-1185">Reference proteome</keyword>
<accession>A0A080N462</accession>
<dbReference type="AlphaFoldDB" id="A0A080N462"/>
<comment type="caution">
    <text evidence="5">The sequence shown here is derived from an EMBL/GenBank/DDBJ whole genome shotgun (WGS) entry which is preliminary data.</text>
</comment>
<protein>
    <submittedName>
        <fullName evidence="5">CHAP domain protein</fullName>
    </submittedName>
</protein>
<dbReference type="eggNOG" id="COG3942">
    <property type="taxonomic scope" value="Bacteria"/>
</dbReference>
<dbReference type="InterPro" id="IPR007921">
    <property type="entry name" value="CHAP_dom"/>
</dbReference>
<feature type="coiled-coil region" evidence="1">
    <location>
        <begin position="93"/>
        <end position="127"/>
    </location>
</feature>
<evidence type="ECO:0000256" key="3">
    <source>
        <dbReference type="SAM" id="SignalP"/>
    </source>
</evidence>
<feature type="region of interest" description="Disordered" evidence="2">
    <location>
        <begin position="212"/>
        <end position="257"/>
    </location>
</feature>
<feature type="signal peptide" evidence="3">
    <location>
        <begin position="1"/>
        <end position="37"/>
    </location>
</feature>
<dbReference type="Pfam" id="PF05257">
    <property type="entry name" value="CHAP"/>
    <property type="match status" value="1"/>
</dbReference>
<dbReference type="PROSITE" id="PS50911">
    <property type="entry name" value="CHAP"/>
    <property type="match status" value="1"/>
</dbReference>
<feature type="region of interest" description="Disordered" evidence="2">
    <location>
        <begin position="284"/>
        <end position="323"/>
    </location>
</feature>
<dbReference type="STRING" id="1341695.BBOMB_0401"/>
<dbReference type="OrthoDB" id="3240061at2"/>
<dbReference type="Proteomes" id="UP000028730">
    <property type="component" value="Unassembled WGS sequence"/>
</dbReference>
<dbReference type="EMBL" id="ATLK01000001">
    <property type="protein sequence ID" value="KFF31070.1"/>
    <property type="molecule type" value="Genomic_DNA"/>
</dbReference>
<evidence type="ECO:0000259" key="4">
    <source>
        <dbReference type="PROSITE" id="PS50911"/>
    </source>
</evidence>
<dbReference type="RefSeq" id="WP_044086589.1">
    <property type="nucleotide sequence ID" value="NZ_ATLK01000001.1"/>
</dbReference>
<proteinExistence type="predicted"/>